<evidence type="ECO:0000313" key="12">
    <source>
        <dbReference type="Proteomes" id="UP000694255"/>
    </source>
</evidence>
<gene>
    <name evidence="11" type="ORF">J8A68_001546</name>
</gene>
<proteinExistence type="inferred from homology"/>
<feature type="compositionally biased region" description="Acidic residues" evidence="7">
    <location>
        <begin position="122"/>
        <end position="132"/>
    </location>
</feature>
<dbReference type="Pfam" id="PF12821">
    <property type="entry name" value="ThrE_2"/>
    <property type="match status" value="1"/>
</dbReference>
<protein>
    <recommendedName>
        <fullName evidence="2">Pheromone-regulated membrane protein 10</fullName>
    </recommendedName>
</protein>
<dbReference type="GeneID" id="73468347"/>
<feature type="compositionally biased region" description="Polar residues" evidence="7">
    <location>
        <begin position="393"/>
        <end position="402"/>
    </location>
</feature>
<feature type="compositionally biased region" description="Polar residues" evidence="7">
    <location>
        <begin position="466"/>
        <end position="478"/>
    </location>
</feature>
<dbReference type="EMBL" id="JAGSYN010000058">
    <property type="protein sequence ID" value="KAG7664908.1"/>
    <property type="molecule type" value="Genomic_DNA"/>
</dbReference>
<evidence type="ECO:0000256" key="6">
    <source>
        <dbReference type="ARBA" id="ARBA00034125"/>
    </source>
</evidence>
<feature type="transmembrane region" description="Helical" evidence="8">
    <location>
        <begin position="871"/>
        <end position="887"/>
    </location>
</feature>
<feature type="transmembrane region" description="Helical" evidence="8">
    <location>
        <begin position="918"/>
        <end position="937"/>
    </location>
</feature>
<keyword evidence="3 8" id="KW-0812">Transmembrane</keyword>
<feature type="transmembrane region" description="Helical" evidence="8">
    <location>
        <begin position="793"/>
        <end position="815"/>
    </location>
</feature>
<feature type="transmembrane region" description="Helical" evidence="8">
    <location>
        <begin position="827"/>
        <end position="851"/>
    </location>
</feature>
<evidence type="ECO:0000256" key="1">
    <source>
        <dbReference type="ARBA" id="ARBA00004141"/>
    </source>
</evidence>
<comment type="caution">
    <text evidence="11">The sequence shown here is derived from an EMBL/GenBank/DDBJ whole genome shotgun (WGS) entry which is preliminary data.</text>
</comment>
<feature type="compositionally biased region" description="Polar residues" evidence="7">
    <location>
        <begin position="43"/>
        <end position="60"/>
    </location>
</feature>
<dbReference type="InterPro" id="IPR051361">
    <property type="entry name" value="ThrE/Ser_Exporter"/>
</dbReference>
<reference evidence="11 12" key="1">
    <citation type="journal article" date="2021" name="DNA Res.">
        <title>Genome analysis of Candida subhashii reveals its hybrid nature and dual mitochondrial genome conformations.</title>
        <authorList>
            <person name="Mixao V."/>
            <person name="Hegedusova E."/>
            <person name="Saus E."/>
            <person name="Pryszcz L.P."/>
            <person name="Cillingova A."/>
            <person name="Nosek J."/>
            <person name="Gabaldon T."/>
        </authorList>
    </citation>
    <scope>NUCLEOTIDE SEQUENCE [LARGE SCALE GENOMIC DNA]</scope>
    <source>
        <strain evidence="11 12">CBS 10753</strain>
    </source>
</reference>
<feature type="compositionally biased region" description="Basic residues" evidence="7">
    <location>
        <begin position="85"/>
        <end position="94"/>
    </location>
</feature>
<evidence type="ECO:0000259" key="9">
    <source>
        <dbReference type="Pfam" id="PF06738"/>
    </source>
</evidence>
<dbReference type="AlphaFoldDB" id="A0A8J5UJX4"/>
<feature type="compositionally biased region" description="Low complexity" evidence="7">
    <location>
        <begin position="205"/>
        <end position="217"/>
    </location>
</feature>
<feature type="compositionally biased region" description="Low complexity" evidence="7">
    <location>
        <begin position="523"/>
        <end position="534"/>
    </location>
</feature>
<feature type="compositionally biased region" description="Acidic residues" evidence="7">
    <location>
        <begin position="535"/>
        <end position="549"/>
    </location>
</feature>
<feature type="domain" description="Threonine/Serine exporter ThrE" evidence="10">
    <location>
        <begin position="873"/>
        <end position="1018"/>
    </location>
</feature>
<feature type="compositionally biased region" description="Polar residues" evidence="7">
    <location>
        <begin position="225"/>
        <end position="234"/>
    </location>
</feature>
<dbReference type="PANTHER" id="PTHR31082">
    <property type="entry name" value="PHEROMONE-REGULATED MEMBRANE PROTEIN 10"/>
    <property type="match status" value="1"/>
</dbReference>
<dbReference type="GO" id="GO:0016020">
    <property type="term" value="C:membrane"/>
    <property type="evidence" value="ECO:0007669"/>
    <property type="project" value="UniProtKB-SubCell"/>
</dbReference>
<feature type="transmembrane region" description="Helical" evidence="8">
    <location>
        <begin position="894"/>
        <end position="912"/>
    </location>
</feature>
<evidence type="ECO:0000256" key="7">
    <source>
        <dbReference type="SAM" id="MobiDB-lite"/>
    </source>
</evidence>
<evidence type="ECO:0000256" key="8">
    <source>
        <dbReference type="SAM" id="Phobius"/>
    </source>
</evidence>
<evidence type="ECO:0000256" key="3">
    <source>
        <dbReference type="ARBA" id="ARBA00022692"/>
    </source>
</evidence>
<feature type="transmembrane region" description="Helical" evidence="8">
    <location>
        <begin position="998"/>
        <end position="1023"/>
    </location>
</feature>
<dbReference type="InterPro" id="IPR024528">
    <property type="entry name" value="ThrE_2"/>
</dbReference>
<name>A0A8J5UJX4_9ASCO</name>
<evidence type="ECO:0000256" key="2">
    <source>
        <dbReference type="ARBA" id="ARBA00019535"/>
    </source>
</evidence>
<dbReference type="PANTHER" id="PTHR31082:SF4">
    <property type="entry name" value="PHEROMONE-REGULATED MEMBRANE PROTEIN 10"/>
    <property type="match status" value="1"/>
</dbReference>
<keyword evidence="5 8" id="KW-0472">Membrane</keyword>
<keyword evidence="4 8" id="KW-1133">Transmembrane helix</keyword>
<sequence>MKMGKLVRSSVTRSKQRVIMSTGQPYNYSSDSDTESPFRDQSNHTSNIQLPQINLNQIRKQNLRKDTTSPKQNLAKATQNLAKATKIKKPKNKKRYPDSYNPQNPKEAISGPDTTYSTSSGSEEEEGEDDDEAAKLAQFRFGAIHSDPTIARHHQDNEDYHDNLEPNHLSIPPREIYSSSSDEEGSIPPREDIDITDQAGRRSRQSSIRSKSSLSNSQPKRKMSKTGTNSNNNKGIKGILRKMSLADRGDPFANESSFEHPHQDLSRSDTFIARMLNFGGPSGGLSGGGLVPGASRVSRNQNPIQDEERRVGFSNVEDDRDGIELRQLNFEELNEEARQLISQHVHEAKDRYQHSESEQPQGPFRTDSRARLTENQMGLDDIREEGSSSSSSETVTNNLQRQKSIHHNSDDGFYAPNPELFLRDENQDDGHNDYLQDLDGEYINRPQQVHAGVLSSLLRLYQNPQANKSSVSTLTKQSTYDDSGSEYYYDSSKGTSTLDILKQGGAKMNPKNIFNKNGKKGHSSSTSKDFSSSENEYDEPHDDDDNDEKEDFHLPSFQNAKPKKAPKMKSSAEPTNKFKFKQNKRKEERLKITVHIADILQRQRFIMKMCRALMLFGAPTHRLEEYMIMTSRVLEIDGQFIYFPGCMLVSFGDAATRTSEVHLIRCTQGLNLSKLNETHRVYKAVIHDLIGVENATKKLDDLLAKKDIYPPWLCVLFYGLGSIAVTPFAFEGGWIDVPICFAVGLCVGFLQFYVSSMSHLYSSVFEVSAAIVVSFIARGIASINSGDTFCFSAIVQGSLALILPGYIILCGSLELQSRNIVAGSVRMFYAIIYSLFLGFGITLGAALYGWVDKNAVSDNSCRPGHAMDPKFRILFVPMFALCLGLINQAHWKQTPIMIIIASAGYVATYFAGLHFSQVTEFTACIGAFIVGILGNLYSRIGKGMAVSAMLPAIFVQVPGGLASKSTLISGLATADRITNKNGTTTTGSTTDSATSLSFGAAMVEVAIGISVGLFAAALVVYPFGKRRTGLFSL</sequence>
<feature type="transmembrane region" description="Helical" evidence="8">
    <location>
        <begin position="760"/>
        <end position="781"/>
    </location>
</feature>
<feature type="transmembrane region" description="Helical" evidence="8">
    <location>
        <begin position="708"/>
        <end position="729"/>
    </location>
</feature>
<evidence type="ECO:0000313" key="11">
    <source>
        <dbReference type="EMBL" id="KAG7664908.1"/>
    </source>
</evidence>
<feature type="compositionally biased region" description="Basic and acidic residues" evidence="7">
    <location>
        <begin position="347"/>
        <end position="357"/>
    </location>
</feature>
<evidence type="ECO:0000259" key="10">
    <source>
        <dbReference type="Pfam" id="PF12821"/>
    </source>
</evidence>
<feature type="compositionally biased region" description="Low complexity" evidence="7">
    <location>
        <begin position="480"/>
        <end position="492"/>
    </location>
</feature>
<organism evidence="11 12">
    <name type="scientific">[Candida] subhashii</name>
    <dbReference type="NCBI Taxonomy" id="561895"/>
    <lineage>
        <taxon>Eukaryota</taxon>
        <taxon>Fungi</taxon>
        <taxon>Dikarya</taxon>
        <taxon>Ascomycota</taxon>
        <taxon>Saccharomycotina</taxon>
        <taxon>Pichiomycetes</taxon>
        <taxon>Debaryomycetaceae</taxon>
        <taxon>Spathaspora</taxon>
    </lineage>
</organism>
<feature type="domain" description="Threonine/serine exporter-like N-terminal" evidence="9">
    <location>
        <begin position="604"/>
        <end position="847"/>
    </location>
</feature>
<feature type="compositionally biased region" description="Basic and acidic residues" evidence="7">
    <location>
        <begin position="153"/>
        <end position="165"/>
    </location>
</feature>
<dbReference type="OrthoDB" id="413008at2759"/>
<dbReference type="Pfam" id="PF06738">
    <property type="entry name" value="ThrE"/>
    <property type="match status" value="1"/>
</dbReference>
<feature type="compositionally biased region" description="Polar residues" evidence="7">
    <location>
        <begin position="9"/>
        <end position="31"/>
    </location>
</feature>
<feature type="region of interest" description="Disordered" evidence="7">
    <location>
        <begin position="1"/>
        <end position="236"/>
    </location>
</feature>
<evidence type="ECO:0000256" key="5">
    <source>
        <dbReference type="ARBA" id="ARBA00023136"/>
    </source>
</evidence>
<feature type="region of interest" description="Disordered" evidence="7">
    <location>
        <begin position="466"/>
        <end position="492"/>
    </location>
</feature>
<feature type="compositionally biased region" description="Polar residues" evidence="7">
    <location>
        <begin position="69"/>
        <end position="82"/>
    </location>
</feature>
<feature type="region of interest" description="Disordered" evidence="7">
    <location>
        <begin position="507"/>
        <end position="577"/>
    </location>
</feature>
<comment type="similarity">
    <text evidence="6">Belongs to the ThrE exporter (TC 2.A.79) family.</text>
</comment>
<feature type="region of interest" description="Disordered" evidence="7">
    <location>
        <begin position="347"/>
        <end position="428"/>
    </location>
</feature>
<dbReference type="InterPro" id="IPR010619">
    <property type="entry name" value="ThrE-like_N"/>
</dbReference>
<keyword evidence="12" id="KW-1185">Reference proteome</keyword>
<dbReference type="Proteomes" id="UP000694255">
    <property type="component" value="Unassembled WGS sequence"/>
</dbReference>
<evidence type="ECO:0000256" key="4">
    <source>
        <dbReference type="ARBA" id="ARBA00022989"/>
    </source>
</evidence>
<comment type="subcellular location">
    <subcellularLocation>
        <location evidence="1">Membrane</location>
        <topology evidence="1">Multi-pass membrane protein</topology>
    </subcellularLocation>
</comment>
<feature type="transmembrane region" description="Helical" evidence="8">
    <location>
        <begin position="735"/>
        <end position="753"/>
    </location>
</feature>
<dbReference type="GO" id="GO:0022857">
    <property type="term" value="F:transmembrane transporter activity"/>
    <property type="evidence" value="ECO:0007669"/>
    <property type="project" value="InterPro"/>
</dbReference>
<accession>A0A8J5UJX4</accession>
<dbReference type="RefSeq" id="XP_049265140.1">
    <property type="nucleotide sequence ID" value="XM_049405209.1"/>
</dbReference>